<dbReference type="InterPro" id="IPR016047">
    <property type="entry name" value="M23ase_b-sheet_dom"/>
</dbReference>
<feature type="domain" description="M23ase beta-sheet core" evidence="2">
    <location>
        <begin position="68"/>
        <end position="162"/>
    </location>
</feature>
<feature type="chain" id="PRO_5005817506" description="M23ase beta-sheet core domain-containing protein" evidence="1">
    <location>
        <begin position="23"/>
        <end position="228"/>
    </location>
</feature>
<dbReference type="InterPro" id="IPR011055">
    <property type="entry name" value="Dup_hybrid_motif"/>
</dbReference>
<reference evidence="3 4" key="1">
    <citation type="journal article" date="2015" name="Genome Announc.">
        <title>Draft Genome Sequence of a Heterotrophic Facultative Anaerobic Thermophilic Bacterium, Ardenticatena maritima Strain 110ST.</title>
        <authorList>
            <person name="Kawaichi S."/>
            <person name="Yoshida T."/>
            <person name="Sako Y."/>
            <person name="Nakamura R."/>
        </authorList>
    </citation>
    <scope>NUCLEOTIDE SEQUENCE [LARGE SCALE GENOMIC DNA]</scope>
    <source>
        <strain evidence="3 4">110S</strain>
    </source>
</reference>
<dbReference type="InParanoid" id="A0A0M8K8E3"/>
<dbReference type="Proteomes" id="UP000037784">
    <property type="component" value="Unassembled WGS sequence"/>
</dbReference>
<reference evidence="4" key="2">
    <citation type="submission" date="2015-08" db="EMBL/GenBank/DDBJ databases">
        <title>Draft Genome Sequence of a Heterotrophic Facultative Anaerobic Bacterium Ardenticatena maritima Strain 110S.</title>
        <authorList>
            <person name="Kawaichi S."/>
            <person name="Yoshida T."/>
            <person name="Sako Y."/>
            <person name="Nakamura R."/>
        </authorList>
    </citation>
    <scope>NUCLEOTIDE SEQUENCE [LARGE SCALE GENOMIC DNA]</scope>
    <source>
        <strain evidence="4">110S</strain>
    </source>
</reference>
<evidence type="ECO:0000313" key="4">
    <source>
        <dbReference type="Proteomes" id="UP000037784"/>
    </source>
</evidence>
<evidence type="ECO:0000256" key="1">
    <source>
        <dbReference type="SAM" id="SignalP"/>
    </source>
</evidence>
<comment type="caution">
    <text evidence="3">The sequence shown here is derived from an EMBL/GenBank/DDBJ whole genome shotgun (WGS) entry which is preliminary data.</text>
</comment>
<dbReference type="PANTHER" id="PTHR21666:SF270">
    <property type="entry name" value="MUREIN HYDROLASE ACTIVATOR ENVC"/>
    <property type="match status" value="1"/>
</dbReference>
<evidence type="ECO:0000313" key="3">
    <source>
        <dbReference type="EMBL" id="GAP62931.1"/>
    </source>
</evidence>
<keyword evidence="4" id="KW-1185">Reference proteome</keyword>
<keyword evidence="1" id="KW-0732">Signal</keyword>
<name>A0A0M8K8E3_9CHLR</name>
<dbReference type="GO" id="GO:0004222">
    <property type="term" value="F:metalloendopeptidase activity"/>
    <property type="evidence" value="ECO:0007669"/>
    <property type="project" value="TreeGrafter"/>
</dbReference>
<dbReference type="OrthoDB" id="9800107at2"/>
<dbReference type="PANTHER" id="PTHR21666">
    <property type="entry name" value="PEPTIDASE-RELATED"/>
    <property type="match status" value="1"/>
</dbReference>
<dbReference type="Pfam" id="PF01551">
    <property type="entry name" value="Peptidase_M23"/>
    <property type="match status" value="1"/>
</dbReference>
<organism evidence="3 4">
    <name type="scientific">Ardenticatena maritima</name>
    <dbReference type="NCBI Taxonomy" id="872965"/>
    <lineage>
        <taxon>Bacteria</taxon>
        <taxon>Bacillati</taxon>
        <taxon>Chloroflexota</taxon>
        <taxon>Ardenticatenia</taxon>
        <taxon>Ardenticatenales</taxon>
        <taxon>Ardenticatenaceae</taxon>
        <taxon>Ardenticatena</taxon>
    </lineage>
</organism>
<protein>
    <recommendedName>
        <fullName evidence="2">M23ase beta-sheet core domain-containing protein</fullName>
    </recommendedName>
</protein>
<dbReference type="RefSeq" id="WP_054492811.1">
    <property type="nucleotide sequence ID" value="NZ_BBZA01000091.1"/>
</dbReference>
<dbReference type="STRING" id="872965.SE16_11445"/>
<gene>
    <name evidence="3" type="ORF">ARMA_1354</name>
</gene>
<dbReference type="InterPro" id="IPR050570">
    <property type="entry name" value="Cell_wall_metabolism_enzyme"/>
</dbReference>
<accession>A0A0M8K8E3</accession>
<evidence type="ECO:0000259" key="2">
    <source>
        <dbReference type="Pfam" id="PF01551"/>
    </source>
</evidence>
<sequence>MKKWLLVAVWFSLALVWRPAHAQSATPPFRLPFNLPPGPETWLVGQMYGNTIGAFFQRTSTYRAGQGVHFGIDFLAPCGTLVVAIGDGVVSEVDGPHGAAPHNLMIDHANGYSSFYGHLLEKPALAVGQRVRAGEVVALSGDSFGTCHSAPHLHLEIRNNAHTEAYNPVPLIDADWDSLLLYGTGGHQFARDLTDPRRWQRIDDQPDVRFGGPLLNDYAESWPRGFRR</sequence>
<feature type="signal peptide" evidence="1">
    <location>
        <begin position="1"/>
        <end position="22"/>
    </location>
</feature>
<dbReference type="SUPFAM" id="SSF51261">
    <property type="entry name" value="Duplicated hybrid motif"/>
    <property type="match status" value="1"/>
</dbReference>
<dbReference type="CDD" id="cd12797">
    <property type="entry name" value="M23_peptidase"/>
    <property type="match status" value="1"/>
</dbReference>
<dbReference type="Gene3D" id="2.70.70.10">
    <property type="entry name" value="Glucose Permease (Domain IIA)"/>
    <property type="match status" value="1"/>
</dbReference>
<dbReference type="AlphaFoldDB" id="A0A0M8K8E3"/>
<proteinExistence type="predicted"/>
<dbReference type="EMBL" id="BBZA01000091">
    <property type="protein sequence ID" value="GAP62931.1"/>
    <property type="molecule type" value="Genomic_DNA"/>
</dbReference>